<feature type="compositionally biased region" description="Low complexity" evidence="1">
    <location>
        <begin position="152"/>
        <end position="161"/>
    </location>
</feature>
<dbReference type="EMBL" id="CADCUS010000302">
    <property type="protein sequence ID" value="CAA9411645.1"/>
    <property type="molecule type" value="Genomic_DNA"/>
</dbReference>
<feature type="compositionally biased region" description="Low complexity" evidence="1">
    <location>
        <begin position="120"/>
        <end position="133"/>
    </location>
</feature>
<feature type="region of interest" description="Disordered" evidence="1">
    <location>
        <begin position="1"/>
        <end position="176"/>
    </location>
</feature>
<feature type="compositionally biased region" description="Gly residues" evidence="1">
    <location>
        <begin position="37"/>
        <end position="51"/>
    </location>
</feature>
<reference evidence="2" key="1">
    <citation type="submission" date="2020-02" db="EMBL/GenBank/DDBJ databases">
        <authorList>
            <person name="Meier V. D."/>
        </authorList>
    </citation>
    <scope>NUCLEOTIDE SEQUENCE</scope>
    <source>
        <strain evidence="2">AVDCRST_MAG66</strain>
    </source>
</reference>
<proteinExistence type="predicted"/>
<gene>
    <name evidence="2" type="ORF">AVDCRST_MAG66-2085</name>
</gene>
<evidence type="ECO:0000313" key="2">
    <source>
        <dbReference type="EMBL" id="CAA9411645.1"/>
    </source>
</evidence>
<protein>
    <submittedName>
        <fullName evidence="2">RNA polymerase sigma factor RpoE</fullName>
    </submittedName>
</protein>
<feature type="compositionally biased region" description="Basic residues" evidence="1">
    <location>
        <begin position="84"/>
        <end position="97"/>
    </location>
</feature>
<accession>A0A6J4PEQ9</accession>
<dbReference type="AlphaFoldDB" id="A0A6J4PEQ9"/>
<feature type="compositionally biased region" description="Low complexity" evidence="1">
    <location>
        <begin position="10"/>
        <end position="36"/>
    </location>
</feature>
<feature type="non-terminal residue" evidence="2">
    <location>
        <position position="1"/>
    </location>
</feature>
<feature type="compositionally biased region" description="Basic residues" evidence="1">
    <location>
        <begin position="165"/>
        <end position="176"/>
    </location>
</feature>
<feature type="non-terminal residue" evidence="2">
    <location>
        <position position="176"/>
    </location>
</feature>
<organism evidence="2">
    <name type="scientific">uncultured Pseudonocardia sp</name>
    <dbReference type="NCBI Taxonomy" id="211455"/>
    <lineage>
        <taxon>Bacteria</taxon>
        <taxon>Bacillati</taxon>
        <taxon>Actinomycetota</taxon>
        <taxon>Actinomycetes</taxon>
        <taxon>Pseudonocardiales</taxon>
        <taxon>Pseudonocardiaceae</taxon>
        <taxon>Pseudonocardia</taxon>
        <taxon>environmental samples</taxon>
    </lineage>
</organism>
<name>A0A6J4PEQ9_9PSEU</name>
<sequence>DPRADPARSGPRAARVVRPGAAAGVRVPARPLRPAGAGRGPDLGDVPGRGGRVPAHPAARAVHRLAHRGGPAQAGRPLAGGRARGARAARRRRHRAARPLGRGAPRRAARPPGPRRPVRDAPGGADAALPRRAAGARRRPDARAHRARRRGPALPRPGRVPAHLRPLRPRGRPRCL</sequence>
<feature type="compositionally biased region" description="Low complexity" evidence="1">
    <location>
        <begin position="68"/>
        <end position="81"/>
    </location>
</feature>
<evidence type="ECO:0000256" key="1">
    <source>
        <dbReference type="SAM" id="MobiDB-lite"/>
    </source>
</evidence>